<dbReference type="Pfam" id="PF04055">
    <property type="entry name" value="Radical_SAM"/>
    <property type="match status" value="1"/>
</dbReference>
<dbReference type="PROSITE" id="PS51918">
    <property type="entry name" value="RADICAL_SAM"/>
    <property type="match status" value="1"/>
</dbReference>
<evidence type="ECO:0000259" key="6">
    <source>
        <dbReference type="PROSITE" id="PS51918"/>
    </source>
</evidence>
<dbReference type="CDD" id="cd01335">
    <property type="entry name" value="Radical_SAM"/>
    <property type="match status" value="1"/>
</dbReference>
<sequence>MFKRLLTFATHRIYNLPVIVLMPHSRCNCRCVMCDIWKANHEKRELSVEELQKHAVHFKKLGVREVVFSGGEALMHSNLWQFCEVLKAQRISITLLSTGLLLEKNAQAIVDHFRDVIVSLDGSESIHDRIRNIPQGFRKLAAGVKALKDLKPGFRVSARCVLQRYNYADFINIVQAAKDLGLDQISFLAADVSSAAFNRPEHWQEERVSEIALTVAETTELESIVERSFETLQDSYAQKFIAESPVKMKKIVQYYQAINGLTDFPETVCNAPWVSAVIESDGSVMPCFFHKPYGNIYDNNLPDLLNSREAIAFRRNLDMSNDETCKKCVCSLKLGLRQLN</sequence>
<gene>
    <name evidence="7" type="ORF">KK083_18950</name>
</gene>
<dbReference type="SUPFAM" id="SSF102114">
    <property type="entry name" value="Radical SAM enzymes"/>
    <property type="match status" value="1"/>
</dbReference>
<comment type="caution">
    <text evidence="7">The sequence shown here is derived from an EMBL/GenBank/DDBJ whole genome shotgun (WGS) entry which is preliminary data.</text>
</comment>
<organism evidence="7 8">
    <name type="scientific">Chryseosolibacter histidini</name>
    <dbReference type="NCBI Taxonomy" id="2782349"/>
    <lineage>
        <taxon>Bacteria</taxon>
        <taxon>Pseudomonadati</taxon>
        <taxon>Bacteroidota</taxon>
        <taxon>Cytophagia</taxon>
        <taxon>Cytophagales</taxon>
        <taxon>Chryseotaleaceae</taxon>
        <taxon>Chryseosolibacter</taxon>
    </lineage>
</organism>
<dbReference type="GO" id="GO:0046872">
    <property type="term" value="F:metal ion binding"/>
    <property type="evidence" value="ECO:0007669"/>
    <property type="project" value="UniProtKB-KW"/>
</dbReference>
<dbReference type="Pfam" id="PF13186">
    <property type="entry name" value="SPASM"/>
    <property type="match status" value="1"/>
</dbReference>
<dbReference type="InterPro" id="IPR006638">
    <property type="entry name" value="Elp3/MiaA/NifB-like_rSAM"/>
</dbReference>
<dbReference type="PANTHER" id="PTHR11228:SF7">
    <property type="entry name" value="PQQA PEPTIDE CYCLASE"/>
    <property type="match status" value="1"/>
</dbReference>
<keyword evidence="4" id="KW-0408">Iron</keyword>
<evidence type="ECO:0000313" key="8">
    <source>
        <dbReference type="Proteomes" id="UP001319200"/>
    </source>
</evidence>
<keyword evidence="2" id="KW-0949">S-adenosyl-L-methionine</keyword>
<dbReference type="SFLD" id="SFLDS00029">
    <property type="entry name" value="Radical_SAM"/>
    <property type="match status" value="1"/>
</dbReference>
<accession>A0AAP2GQJ0</accession>
<dbReference type="RefSeq" id="WP_254166202.1">
    <property type="nucleotide sequence ID" value="NZ_JAHESF010000019.1"/>
</dbReference>
<dbReference type="SFLD" id="SFLDG01386">
    <property type="entry name" value="main_SPASM_domain-containing"/>
    <property type="match status" value="1"/>
</dbReference>
<evidence type="ECO:0000256" key="5">
    <source>
        <dbReference type="ARBA" id="ARBA00023014"/>
    </source>
</evidence>
<dbReference type="PANTHER" id="PTHR11228">
    <property type="entry name" value="RADICAL SAM DOMAIN PROTEIN"/>
    <property type="match status" value="1"/>
</dbReference>
<evidence type="ECO:0000256" key="2">
    <source>
        <dbReference type="ARBA" id="ARBA00022691"/>
    </source>
</evidence>
<dbReference type="GO" id="GO:0051536">
    <property type="term" value="F:iron-sulfur cluster binding"/>
    <property type="evidence" value="ECO:0007669"/>
    <property type="project" value="UniProtKB-KW"/>
</dbReference>
<dbReference type="Proteomes" id="UP001319200">
    <property type="component" value="Unassembled WGS sequence"/>
</dbReference>
<dbReference type="GO" id="GO:0003824">
    <property type="term" value="F:catalytic activity"/>
    <property type="evidence" value="ECO:0007669"/>
    <property type="project" value="InterPro"/>
</dbReference>
<comment type="cofactor">
    <cofactor evidence="1">
        <name>[4Fe-4S] cluster</name>
        <dbReference type="ChEBI" id="CHEBI:49883"/>
    </cofactor>
</comment>
<dbReference type="InterPro" id="IPR050377">
    <property type="entry name" value="Radical_SAM_PqqE_MftC-like"/>
</dbReference>
<evidence type="ECO:0000313" key="7">
    <source>
        <dbReference type="EMBL" id="MBT1698980.1"/>
    </source>
</evidence>
<dbReference type="AlphaFoldDB" id="A0AAP2GQJ0"/>
<keyword evidence="5" id="KW-0411">Iron-sulfur</keyword>
<dbReference type="InterPro" id="IPR007197">
    <property type="entry name" value="rSAM"/>
</dbReference>
<keyword evidence="8" id="KW-1185">Reference proteome</keyword>
<dbReference type="Gene3D" id="3.20.20.70">
    <property type="entry name" value="Aldolase class I"/>
    <property type="match status" value="1"/>
</dbReference>
<protein>
    <submittedName>
        <fullName evidence="7">Radical SAM protein</fullName>
    </submittedName>
</protein>
<dbReference type="SFLD" id="SFLDG01067">
    <property type="entry name" value="SPASM/twitch_domain_containing"/>
    <property type="match status" value="1"/>
</dbReference>
<proteinExistence type="predicted"/>
<reference evidence="7 8" key="1">
    <citation type="submission" date="2021-05" db="EMBL/GenBank/DDBJ databases">
        <title>A Polyphasic approach of four new species of the genus Ohtaekwangia: Ohtaekwangia histidinii sp. nov., Ohtaekwangia cretensis sp. nov., Ohtaekwangia indiensis sp. nov., Ohtaekwangia reichenbachii sp. nov. from diverse environment.</title>
        <authorList>
            <person name="Octaviana S."/>
        </authorList>
    </citation>
    <scope>NUCLEOTIDE SEQUENCE [LARGE SCALE GENOMIC DNA]</scope>
    <source>
        <strain evidence="7 8">PWU4</strain>
    </source>
</reference>
<feature type="domain" description="Radical SAM core" evidence="6">
    <location>
        <begin position="13"/>
        <end position="230"/>
    </location>
</feature>
<keyword evidence="3" id="KW-0479">Metal-binding</keyword>
<dbReference type="InterPro" id="IPR058240">
    <property type="entry name" value="rSAM_sf"/>
</dbReference>
<evidence type="ECO:0000256" key="3">
    <source>
        <dbReference type="ARBA" id="ARBA00022723"/>
    </source>
</evidence>
<name>A0AAP2GQJ0_9BACT</name>
<dbReference type="InterPro" id="IPR023885">
    <property type="entry name" value="4Fe4S-binding_SPASM_dom"/>
</dbReference>
<dbReference type="SMART" id="SM00729">
    <property type="entry name" value="Elp3"/>
    <property type="match status" value="1"/>
</dbReference>
<dbReference type="InterPro" id="IPR013785">
    <property type="entry name" value="Aldolase_TIM"/>
</dbReference>
<dbReference type="EMBL" id="JAHESF010000019">
    <property type="protein sequence ID" value="MBT1698980.1"/>
    <property type="molecule type" value="Genomic_DNA"/>
</dbReference>
<evidence type="ECO:0000256" key="4">
    <source>
        <dbReference type="ARBA" id="ARBA00023004"/>
    </source>
</evidence>
<evidence type="ECO:0000256" key="1">
    <source>
        <dbReference type="ARBA" id="ARBA00001966"/>
    </source>
</evidence>
<dbReference type="CDD" id="cd21109">
    <property type="entry name" value="SPASM"/>
    <property type="match status" value="1"/>
</dbReference>